<dbReference type="AlphaFoldDB" id="A0A5C3MDM1"/>
<dbReference type="Proteomes" id="UP000308652">
    <property type="component" value="Unassembled WGS sequence"/>
</dbReference>
<sequence length="110" mass="13063">SSTLPLNFNLWHCHFAHHSYADINKMIKEKLVTGLKLKSHIKSDSIYKPCLSDKMYANPLLKLNMLRTILLELIHSDLHDPLPIQLHFEYHYWITFIDDCIRFNIAEEEE</sequence>
<evidence type="ECO:0000313" key="1">
    <source>
        <dbReference type="EMBL" id="TFK42853.1"/>
    </source>
</evidence>
<keyword evidence="2" id="KW-1185">Reference proteome</keyword>
<dbReference type="OrthoDB" id="7691805at2759"/>
<gene>
    <name evidence="1" type="ORF">BDQ12DRAFT_597063</name>
</gene>
<evidence type="ECO:0000313" key="2">
    <source>
        <dbReference type="Proteomes" id="UP000308652"/>
    </source>
</evidence>
<accession>A0A5C3MDM1</accession>
<protein>
    <submittedName>
        <fullName evidence="1">Uncharacterized protein</fullName>
    </submittedName>
</protein>
<name>A0A5C3MDM1_9AGAR</name>
<proteinExistence type="predicted"/>
<organism evidence="1 2">
    <name type="scientific">Crucibulum laeve</name>
    <dbReference type="NCBI Taxonomy" id="68775"/>
    <lineage>
        <taxon>Eukaryota</taxon>
        <taxon>Fungi</taxon>
        <taxon>Dikarya</taxon>
        <taxon>Basidiomycota</taxon>
        <taxon>Agaricomycotina</taxon>
        <taxon>Agaricomycetes</taxon>
        <taxon>Agaricomycetidae</taxon>
        <taxon>Agaricales</taxon>
        <taxon>Agaricineae</taxon>
        <taxon>Nidulariaceae</taxon>
        <taxon>Crucibulum</taxon>
    </lineage>
</organism>
<feature type="non-terminal residue" evidence="1">
    <location>
        <position position="1"/>
    </location>
</feature>
<reference evidence="1 2" key="1">
    <citation type="journal article" date="2019" name="Nat. Ecol. Evol.">
        <title>Megaphylogeny resolves global patterns of mushroom evolution.</title>
        <authorList>
            <person name="Varga T."/>
            <person name="Krizsan K."/>
            <person name="Foldi C."/>
            <person name="Dima B."/>
            <person name="Sanchez-Garcia M."/>
            <person name="Sanchez-Ramirez S."/>
            <person name="Szollosi G.J."/>
            <person name="Szarkandi J.G."/>
            <person name="Papp V."/>
            <person name="Albert L."/>
            <person name="Andreopoulos W."/>
            <person name="Angelini C."/>
            <person name="Antonin V."/>
            <person name="Barry K.W."/>
            <person name="Bougher N.L."/>
            <person name="Buchanan P."/>
            <person name="Buyck B."/>
            <person name="Bense V."/>
            <person name="Catcheside P."/>
            <person name="Chovatia M."/>
            <person name="Cooper J."/>
            <person name="Damon W."/>
            <person name="Desjardin D."/>
            <person name="Finy P."/>
            <person name="Geml J."/>
            <person name="Haridas S."/>
            <person name="Hughes K."/>
            <person name="Justo A."/>
            <person name="Karasinski D."/>
            <person name="Kautmanova I."/>
            <person name="Kiss B."/>
            <person name="Kocsube S."/>
            <person name="Kotiranta H."/>
            <person name="LaButti K.M."/>
            <person name="Lechner B.E."/>
            <person name="Liimatainen K."/>
            <person name="Lipzen A."/>
            <person name="Lukacs Z."/>
            <person name="Mihaltcheva S."/>
            <person name="Morgado L.N."/>
            <person name="Niskanen T."/>
            <person name="Noordeloos M.E."/>
            <person name="Ohm R.A."/>
            <person name="Ortiz-Santana B."/>
            <person name="Ovrebo C."/>
            <person name="Racz N."/>
            <person name="Riley R."/>
            <person name="Savchenko A."/>
            <person name="Shiryaev A."/>
            <person name="Soop K."/>
            <person name="Spirin V."/>
            <person name="Szebenyi C."/>
            <person name="Tomsovsky M."/>
            <person name="Tulloss R.E."/>
            <person name="Uehling J."/>
            <person name="Grigoriev I.V."/>
            <person name="Vagvolgyi C."/>
            <person name="Papp T."/>
            <person name="Martin F.M."/>
            <person name="Miettinen O."/>
            <person name="Hibbett D.S."/>
            <person name="Nagy L.G."/>
        </authorList>
    </citation>
    <scope>NUCLEOTIDE SEQUENCE [LARGE SCALE GENOMIC DNA]</scope>
    <source>
        <strain evidence="1 2">CBS 166.37</strain>
    </source>
</reference>
<dbReference type="STRING" id="68775.A0A5C3MDM1"/>
<dbReference type="EMBL" id="ML213592">
    <property type="protein sequence ID" value="TFK42853.1"/>
    <property type="molecule type" value="Genomic_DNA"/>
</dbReference>